<sequence>MRRWVSSGPSVSAAADRIPSGLRLVRLLSALIVQDMSMLTAHVLFLQSTVTQHTEQLTQEVVSNSADTARDELESALALEQQIRDFRWAAMNLYRHIQKLVHVIGEGQSAAFAGDVREHAEKYFTIPVSTLMQKARVDDILKGLAGARAAVWEMRRFFEGLEGSSTRSARTRASIPDNNNAPTSSFSDSSSDNIDFTINLSEPGTSTQAVHQSHGRSESTSNRSRSELGQPSTGSARRVLSAMAMAGSSLRRAFRRKPRLAIPEEFRESPQEDGPISTLSALEEQMSVSYTGQTLPLLQLMDAHIEELQNFWKDWGMSTDGHWVPNDQEDMVVIRGSWVKREWDVTAELAELEEAARDQVDRMKVEKPKIPFEPI</sequence>
<feature type="compositionally biased region" description="Low complexity" evidence="1">
    <location>
        <begin position="164"/>
        <end position="174"/>
    </location>
</feature>
<dbReference type="Proteomes" id="UP000076842">
    <property type="component" value="Unassembled WGS sequence"/>
</dbReference>
<keyword evidence="3" id="KW-1185">Reference proteome</keyword>
<feature type="region of interest" description="Disordered" evidence="1">
    <location>
        <begin position="163"/>
        <end position="236"/>
    </location>
</feature>
<evidence type="ECO:0000256" key="1">
    <source>
        <dbReference type="SAM" id="MobiDB-lite"/>
    </source>
</evidence>
<feature type="compositionally biased region" description="Low complexity" evidence="1">
    <location>
        <begin position="183"/>
        <end position="199"/>
    </location>
</feature>
<proteinExistence type="predicted"/>
<accession>A0A165FTC2</accession>
<organism evidence="2 3">
    <name type="scientific">Calocera cornea HHB12733</name>
    <dbReference type="NCBI Taxonomy" id="1353952"/>
    <lineage>
        <taxon>Eukaryota</taxon>
        <taxon>Fungi</taxon>
        <taxon>Dikarya</taxon>
        <taxon>Basidiomycota</taxon>
        <taxon>Agaricomycotina</taxon>
        <taxon>Dacrymycetes</taxon>
        <taxon>Dacrymycetales</taxon>
        <taxon>Dacrymycetaceae</taxon>
        <taxon>Calocera</taxon>
    </lineage>
</organism>
<evidence type="ECO:0000313" key="2">
    <source>
        <dbReference type="EMBL" id="KZT57178.1"/>
    </source>
</evidence>
<evidence type="ECO:0000313" key="3">
    <source>
        <dbReference type="Proteomes" id="UP000076842"/>
    </source>
</evidence>
<dbReference type="InParanoid" id="A0A165FTC2"/>
<dbReference type="EMBL" id="KV423967">
    <property type="protein sequence ID" value="KZT57178.1"/>
    <property type="molecule type" value="Genomic_DNA"/>
</dbReference>
<gene>
    <name evidence="2" type="ORF">CALCODRAFT_291034</name>
</gene>
<dbReference type="OrthoDB" id="3357725at2759"/>
<feature type="compositionally biased region" description="Polar residues" evidence="1">
    <location>
        <begin position="200"/>
        <end position="211"/>
    </location>
</feature>
<reference evidence="2 3" key="1">
    <citation type="journal article" date="2016" name="Mol. Biol. Evol.">
        <title>Comparative Genomics of Early-Diverging Mushroom-Forming Fungi Provides Insights into the Origins of Lignocellulose Decay Capabilities.</title>
        <authorList>
            <person name="Nagy L.G."/>
            <person name="Riley R."/>
            <person name="Tritt A."/>
            <person name="Adam C."/>
            <person name="Daum C."/>
            <person name="Floudas D."/>
            <person name="Sun H."/>
            <person name="Yadav J.S."/>
            <person name="Pangilinan J."/>
            <person name="Larsson K.H."/>
            <person name="Matsuura K."/>
            <person name="Barry K."/>
            <person name="Labutti K."/>
            <person name="Kuo R."/>
            <person name="Ohm R.A."/>
            <person name="Bhattacharya S.S."/>
            <person name="Shirouzu T."/>
            <person name="Yoshinaga Y."/>
            <person name="Martin F.M."/>
            <person name="Grigoriev I.V."/>
            <person name="Hibbett D.S."/>
        </authorList>
    </citation>
    <scope>NUCLEOTIDE SEQUENCE [LARGE SCALE GENOMIC DNA]</scope>
    <source>
        <strain evidence="2 3">HHB12733</strain>
    </source>
</reference>
<dbReference type="AlphaFoldDB" id="A0A165FTC2"/>
<name>A0A165FTC2_9BASI</name>
<protein>
    <submittedName>
        <fullName evidence="2">Uncharacterized protein</fullName>
    </submittedName>
</protein>